<sequence>LGSVSSKLFLSGINKTINSNFCRDDEIDHRNNSEKQKTFIKLVSFSHVPKGDVTGGSDVYFNATYSTNNVMYTLKSKKTYKTVGADLFSNNDYLVLTLEHDSKETDQGFPATTLELFDVDLLSADDYLGSMVVSVNNVYDCHDLTDDTNIKELKYRGDEYIKFIAIRCTCGRCNWINQSNDFKLSSSMSLEQMCRQTDDDIVVYNIKNRGFEKEYVYTSTKGLLYAFYVTNRGVIINNKYLNRFLNWVPETISRIKETYDSEGMIDSFIKTFSIDPNNYEGSPNPETSKWGTFGDFFIRGIKNIDQQRPLPTITFPSDQLDHDIRLEKMDDKESNVIKINDSLKRSNKVKTYITNVSDSRVIYFDDVDLETTKVWIKGVNFSIENMLSDTSNHSDTDYNTKRIVVDIARDMMSICPSCPSCPPCPLDDVKDSPKEVSNKIHNLTRSISPELKEFAKICRSITVFRLAPQDYHRFHMPHDGRLTHVSNVLGESSPLFSVNPFAVNSRDVSVFINNRRQVFLFVDETTELKFALVMVGATSVKDFRYFTDVRKSIGTIYKRGDVLGGFEFGSTVILLMNKNLDTKTVNLHTLSTVCKNSDSKKVLESRVQVRDFLGLVC</sequence>
<evidence type="ECO:0000313" key="3">
    <source>
        <dbReference type="EMBL" id="VBB19054.1"/>
    </source>
</evidence>
<reference evidence="3 4" key="1">
    <citation type="submission" date="2018-10" db="EMBL/GenBank/DDBJ databases">
        <authorList>
            <consortium name="IHU Genomes"/>
        </authorList>
    </citation>
    <scope>NUCLEOTIDE SEQUENCE [LARGE SCALE GENOMIC DNA]</scope>
    <source>
        <strain evidence="3 4">A1</strain>
    </source>
</reference>
<dbReference type="PANTHER" id="PTHR10067:SF17">
    <property type="entry name" value="PHOSPHATIDYLSERINE DECARBOXYLASE PROENZYME 2"/>
    <property type="match status" value="1"/>
</dbReference>
<gene>
    <name evidence="3" type="ORF">YASMINEVIRUS_1586</name>
</gene>
<accession>A0A5K0UBT3</accession>
<proteinExistence type="predicted"/>
<dbReference type="EMBL" id="UPSH01000002">
    <property type="protein sequence ID" value="VBB19054.1"/>
    <property type="molecule type" value="Genomic_DNA"/>
</dbReference>
<evidence type="ECO:0000256" key="2">
    <source>
        <dbReference type="ARBA" id="ARBA00023239"/>
    </source>
</evidence>
<feature type="non-terminal residue" evidence="3">
    <location>
        <position position="1"/>
    </location>
</feature>
<evidence type="ECO:0000313" key="4">
    <source>
        <dbReference type="Proteomes" id="UP000594342"/>
    </source>
</evidence>
<dbReference type="Proteomes" id="UP000594342">
    <property type="component" value="Unassembled WGS sequence"/>
</dbReference>
<dbReference type="PANTHER" id="PTHR10067">
    <property type="entry name" value="PHOSPHATIDYLSERINE DECARBOXYLASE"/>
    <property type="match status" value="1"/>
</dbReference>
<keyword evidence="2" id="KW-0456">Lyase</keyword>
<dbReference type="InterPro" id="IPR003817">
    <property type="entry name" value="PS_Dcarbxylase"/>
</dbReference>
<dbReference type="GO" id="GO:0008654">
    <property type="term" value="P:phospholipid biosynthetic process"/>
    <property type="evidence" value="ECO:0007669"/>
    <property type="project" value="InterPro"/>
</dbReference>
<organism evidence="3 4">
    <name type="scientific">Yasminevirus sp. GU-2018</name>
    <dbReference type="NCBI Taxonomy" id="2420051"/>
    <lineage>
        <taxon>Viruses</taxon>
        <taxon>Varidnaviria</taxon>
        <taxon>Bamfordvirae</taxon>
        <taxon>Nucleocytoviricota</taxon>
        <taxon>Megaviricetes</taxon>
        <taxon>Imitervirales</taxon>
        <taxon>Mimiviridae</taxon>
        <taxon>Klosneuvirinae</taxon>
        <taxon>Yasminevirus</taxon>
        <taxon>Yasminevirus saudimassiliense</taxon>
    </lineage>
</organism>
<name>A0A5K0UBT3_9VIRU</name>
<protein>
    <recommendedName>
        <fullName evidence="5">Phosphatidylserine decarboxylase</fullName>
    </recommendedName>
</protein>
<keyword evidence="4" id="KW-1185">Reference proteome</keyword>
<evidence type="ECO:0008006" key="5">
    <source>
        <dbReference type="Google" id="ProtNLM"/>
    </source>
</evidence>
<dbReference type="GO" id="GO:0004609">
    <property type="term" value="F:phosphatidylserine decarboxylase activity"/>
    <property type="evidence" value="ECO:0007669"/>
    <property type="project" value="InterPro"/>
</dbReference>
<evidence type="ECO:0000256" key="1">
    <source>
        <dbReference type="ARBA" id="ARBA00022793"/>
    </source>
</evidence>
<dbReference type="Pfam" id="PF02666">
    <property type="entry name" value="PS_Dcarbxylase"/>
    <property type="match status" value="1"/>
</dbReference>
<keyword evidence="1" id="KW-0210">Decarboxylase</keyword>
<comment type="caution">
    <text evidence="3">The sequence shown here is derived from an EMBL/GenBank/DDBJ whole genome shotgun (WGS) entry which is preliminary data.</text>
</comment>